<keyword evidence="1" id="KW-0812">Transmembrane</keyword>
<proteinExistence type="predicted"/>
<dbReference type="Proteomes" id="UP000599179">
    <property type="component" value="Unassembled WGS sequence"/>
</dbReference>
<feature type="transmembrane region" description="Helical" evidence="1">
    <location>
        <begin position="12"/>
        <end position="30"/>
    </location>
</feature>
<keyword evidence="3" id="KW-1185">Reference proteome</keyword>
<evidence type="ECO:0000313" key="3">
    <source>
        <dbReference type="Proteomes" id="UP000599179"/>
    </source>
</evidence>
<organism evidence="2 3">
    <name type="scientific">Psychroflexus planctonicus</name>
    <dbReference type="NCBI Taxonomy" id="1526575"/>
    <lineage>
        <taxon>Bacteria</taxon>
        <taxon>Pseudomonadati</taxon>
        <taxon>Bacteroidota</taxon>
        <taxon>Flavobacteriia</taxon>
        <taxon>Flavobacteriales</taxon>
        <taxon>Flavobacteriaceae</taxon>
        <taxon>Psychroflexus</taxon>
    </lineage>
</organism>
<accession>A0ABQ1SJU0</accession>
<gene>
    <name evidence="2" type="ORF">GCM10010832_18100</name>
</gene>
<comment type="caution">
    <text evidence="2">The sequence shown here is derived from an EMBL/GenBank/DDBJ whole genome shotgun (WGS) entry which is preliminary data.</text>
</comment>
<evidence type="ECO:0000256" key="1">
    <source>
        <dbReference type="SAM" id="Phobius"/>
    </source>
</evidence>
<protein>
    <submittedName>
        <fullName evidence="2">Uncharacterized protein</fullName>
    </submittedName>
</protein>
<sequence length="69" mass="7929">MIDFKQKRRYFYISSIIYSQVLNIYFSFFIPKKAPITKAIGINKCIGASDTSFTVSVNPRRLLNFAQAS</sequence>
<evidence type="ECO:0000313" key="2">
    <source>
        <dbReference type="EMBL" id="GGE38227.1"/>
    </source>
</evidence>
<keyword evidence="1" id="KW-1133">Transmembrane helix</keyword>
<dbReference type="EMBL" id="BMGM01000007">
    <property type="protein sequence ID" value="GGE38227.1"/>
    <property type="molecule type" value="Genomic_DNA"/>
</dbReference>
<keyword evidence="1" id="KW-0472">Membrane</keyword>
<name>A0ABQ1SJU0_9FLAO</name>
<reference evidence="3" key="1">
    <citation type="journal article" date="2019" name="Int. J. Syst. Evol. Microbiol.">
        <title>The Global Catalogue of Microorganisms (GCM) 10K type strain sequencing project: providing services to taxonomists for standard genome sequencing and annotation.</title>
        <authorList>
            <consortium name="The Broad Institute Genomics Platform"/>
            <consortium name="The Broad Institute Genome Sequencing Center for Infectious Disease"/>
            <person name="Wu L."/>
            <person name="Ma J."/>
        </authorList>
    </citation>
    <scope>NUCLEOTIDE SEQUENCE [LARGE SCALE GENOMIC DNA]</scope>
    <source>
        <strain evidence="3">CGMCC 1.12931</strain>
    </source>
</reference>